<dbReference type="EMBL" id="FP929003">
    <property type="protein sequence ID" value="CBK40453.1"/>
    <property type="molecule type" value="Genomic_DNA"/>
</dbReference>
<dbReference type="Proteomes" id="UP000001660">
    <property type="component" value="Chromosome"/>
</dbReference>
<name>D8PB44_9BACT</name>
<dbReference type="Gene3D" id="6.10.340.10">
    <property type="match status" value="1"/>
</dbReference>
<feature type="transmembrane region" description="Helical" evidence="1">
    <location>
        <begin position="20"/>
        <end position="44"/>
    </location>
</feature>
<dbReference type="OrthoDB" id="5431364at2"/>
<protein>
    <recommendedName>
        <fullName evidence="4">HAMP domain-containing protein</fullName>
    </recommendedName>
</protein>
<keyword evidence="1" id="KW-0472">Membrane</keyword>
<gene>
    <name evidence="2" type="ORF">NIDE0684</name>
</gene>
<reference evidence="2 3" key="1">
    <citation type="journal article" date="2010" name="Proc. Natl. Acad. Sci. U.S.A.">
        <title>A Nitrospira metagenome illuminates the physiology and evolution of globally important nitrite-oxidizing bacteria.</title>
        <authorList>
            <person name="Lucker S."/>
            <person name="Wagner M."/>
            <person name="Maixner F."/>
            <person name="Pelletier E."/>
            <person name="Koch H."/>
            <person name="Vacherie B."/>
            <person name="Rattei T."/>
            <person name="Sinninghe Damste J."/>
            <person name="Spieck E."/>
            <person name="Le Paslier D."/>
            <person name="Daims H."/>
        </authorList>
    </citation>
    <scope>NUCLEOTIDE SEQUENCE [LARGE SCALE GENOMIC DNA]</scope>
</reference>
<evidence type="ECO:0008006" key="4">
    <source>
        <dbReference type="Google" id="ProtNLM"/>
    </source>
</evidence>
<feature type="transmembrane region" description="Helical" evidence="1">
    <location>
        <begin position="70"/>
        <end position="90"/>
    </location>
</feature>
<keyword evidence="1" id="KW-0812">Transmembrane</keyword>
<evidence type="ECO:0000256" key="1">
    <source>
        <dbReference type="SAM" id="Phobius"/>
    </source>
</evidence>
<proteinExistence type="predicted"/>
<dbReference type="KEGG" id="nde:NIDE0684"/>
<sequence length="211" mass="23787">MSRPRFRRHFLWDTVQPRFLGLSFCYVVVVIVAVSAALFLPLMLQLDHLPVSSPEAQRVADQFELLHSRFWPVVAVVSLLLLVHGVFFSHRIAGPLYRFRLIFQSVASGDLTVRTSIRKSDYLHAEAQCLGEMVGALREKIARIEAHHADIAPQLERLKQAAARGSFREVEQEADRLRSTVDQLAQAMEPFQTKADVIEARPVSLPTASGF</sequence>
<organism evidence="2 3">
    <name type="scientific">Nitrospira defluvii</name>
    <dbReference type="NCBI Taxonomy" id="330214"/>
    <lineage>
        <taxon>Bacteria</taxon>
        <taxon>Pseudomonadati</taxon>
        <taxon>Nitrospirota</taxon>
        <taxon>Nitrospiria</taxon>
        <taxon>Nitrospirales</taxon>
        <taxon>Nitrospiraceae</taxon>
        <taxon>Nitrospira</taxon>
    </lineage>
</organism>
<accession>D8PB44</accession>
<keyword evidence="3" id="KW-1185">Reference proteome</keyword>
<dbReference type="STRING" id="330214.NIDE0684"/>
<keyword evidence="1" id="KW-1133">Transmembrane helix</keyword>
<evidence type="ECO:0000313" key="2">
    <source>
        <dbReference type="EMBL" id="CBK40453.1"/>
    </source>
</evidence>
<dbReference type="HOGENOM" id="CLU_1303049_0_0_0"/>
<dbReference type="AlphaFoldDB" id="D8PB44"/>
<evidence type="ECO:0000313" key="3">
    <source>
        <dbReference type="Proteomes" id="UP000001660"/>
    </source>
</evidence>